<dbReference type="InterPro" id="IPR000998">
    <property type="entry name" value="MAM_dom"/>
</dbReference>
<evidence type="ECO:0000313" key="2">
    <source>
        <dbReference type="EMBL" id="CAF4830184.1"/>
    </source>
</evidence>
<feature type="domain" description="MAM" evidence="1">
    <location>
        <begin position="1"/>
        <end position="79"/>
    </location>
</feature>
<evidence type="ECO:0000259" key="1">
    <source>
        <dbReference type="PROSITE" id="PS50060"/>
    </source>
</evidence>
<reference evidence="2" key="1">
    <citation type="submission" date="2021-02" db="EMBL/GenBank/DDBJ databases">
        <authorList>
            <person name="Nowell W R."/>
        </authorList>
    </citation>
    <scope>NUCLEOTIDE SEQUENCE</scope>
</reference>
<protein>
    <recommendedName>
        <fullName evidence="1">MAM domain-containing protein</fullName>
    </recommendedName>
</protein>
<dbReference type="InterPro" id="IPR051560">
    <property type="entry name" value="MAM_domain-containing"/>
</dbReference>
<proteinExistence type="predicted"/>
<dbReference type="PANTHER" id="PTHR23282:SF101">
    <property type="entry name" value="MAM DOMAIN-CONTAINING PROTEIN"/>
    <property type="match status" value="1"/>
</dbReference>
<dbReference type="Proteomes" id="UP000663873">
    <property type="component" value="Unassembled WGS sequence"/>
</dbReference>
<keyword evidence="3" id="KW-1185">Reference proteome</keyword>
<dbReference type="PROSITE" id="PS50060">
    <property type="entry name" value="MAM_2"/>
    <property type="match status" value="1"/>
</dbReference>
<name>A0A821R0A1_9BILA</name>
<accession>A0A821R0A1</accession>
<dbReference type="Pfam" id="PF00629">
    <property type="entry name" value="MAM"/>
    <property type="match status" value="1"/>
</dbReference>
<sequence length="103" mass="11448">MDVGRLMIYVRSIVSANFTSESLVWALAGPRGPEWKHAFVPIQPNGRYQIIIEGVRGKSFEGDIAVDDIGVLQTESCKLQPFEADPAEVSQALVTCRFEEDFC</sequence>
<dbReference type="SUPFAM" id="SSF49899">
    <property type="entry name" value="Concanavalin A-like lectins/glucanases"/>
    <property type="match status" value="1"/>
</dbReference>
<dbReference type="GO" id="GO:0016020">
    <property type="term" value="C:membrane"/>
    <property type="evidence" value="ECO:0007669"/>
    <property type="project" value="InterPro"/>
</dbReference>
<dbReference type="AlphaFoldDB" id="A0A821R0A1"/>
<feature type="non-terminal residue" evidence="2">
    <location>
        <position position="103"/>
    </location>
</feature>
<dbReference type="EMBL" id="CAJOBP010055233">
    <property type="protein sequence ID" value="CAF4830184.1"/>
    <property type="molecule type" value="Genomic_DNA"/>
</dbReference>
<evidence type="ECO:0000313" key="3">
    <source>
        <dbReference type="Proteomes" id="UP000663873"/>
    </source>
</evidence>
<comment type="caution">
    <text evidence="2">The sequence shown here is derived from an EMBL/GenBank/DDBJ whole genome shotgun (WGS) entry which is preliminary data.</text>
</comment>
<organism evidence="2 3">
    <name type="scientific">Rotaria socialis</name>
    <dbReference type="NCBI Taxonomy" id="392032"/>
    <lineage>
        <taxon>Eukaryota</taxon>
        <taxon>Metazoa</taxon>
        <taxon>Spiralia</taxon>
        <taxon>Gnathifera</taxon>
        <taxon>Rotifera</taxon>
        <taxon>Eurotatoria</taxon>
        <taxon>Bdelloidea</taxon>
        <taxon>Philodinida</taxon>
        <taxon>Philodinidae</taxon>
        <taxon>Rotaria</taxon>
    </lineage>
</organism>
<dbReference type="InterPro" id="IPR013320">
    <property type="entry name" value="ConA-like_dom_sf"/>
</dbReference>
<dbReference type="PANTHER" id="PTHR23282">
    <property type="entry name" value="APICAL ENDOSOMAL GLYCOPROTEIN PRECURSOR"/>
    <property type="match status" value="1"/>
</dbReference>
<gene>
    <name evidence="2" type="ORF">UJA718_LOCUS42575</name>
</gene>
<dbReference type="Gene3D" id="2.60.120.200">
    <property type="match status" value="1"/>
</dbReference>